<dbReference type="EMBL" id="CP029190">
    <property type="protein sequence ID" value="QES51908.1"/>
    <property type="molecule type" value="Genomic_DNA"/>
</dbReference>
<name>A0A5P2DCS0_STRVZ</name>
<evidence type="ECO:0000313" key="1">
    <source>
        <dbReference type="EMBL" id="QES51908.1"/>
    </source>
</evidence>
<dbReference type="Proteomes" id="UP000325211">
    <property type="component" value="Chromosome"/>
</dbReference>
<dbReference type="OrthoDB" id="5192830at2"/>
<accession>A0A5P2DCS0</accession>
<dbReference type="AlphaFoldDB" id="A0A5P2DCS0"/>
<proteinExistence type="predicted"/>
<organism evidence="1 2">
    <name type="scientific">Streptomyces venezuelae</name>
    <dbReference type="NCBI Taxonomy" id="54571"/>
    <lineage>
        <taxon>Bacteria</taxon>
        <taxon>Bacillati</taxon>
        <taxon>Actinomycetota</taxon>
        <taxon>Actinomycetes</taxon>
        <taxon>Kitasatosporales</taxon>
        <taxon>Streptomycetaceae</taxon>
        <taxon>Streptomyces</taxon>
    </lineage>
</organism>
<sequence length="116" mass="12846">MGRDVQLVRDLVAASPGFEGLFDAHVVNEDGVLPHVFFWDVVQETVASFLGGDETDWRVTLRFLEEQLRLDVPEVTQVIVTSFLCSLPWPDQPGYGLVDQLGPTMSARFAAIRPSG</sequence>
<protein>
    <submittedName>
        <fullName evidence="1">Uncharacterized protein</fullName>
    </submittedName>
</protein>
<evidence type="ECO:0000313" key="2">
    <source>
        <dbReference type="Proteomes" id="UP000325211"/>
    </source>
</evidence>
<gene>
    <name evidence="1" type="ORF">DEJ50_32755</name>
</gene>
<reference evidence="1 2" key="1">
    <citation type="submission" date="2018-05" db="EMBL/GenBank/DDBJ databases">
        <title>Streptomyces venezuelae.</title>
        <authorList>
            <person name="Kim W."/>
            <person name="Lee N."/>
            <person name="Cho B.-K."/>
        </authorList>
    </citation>
    <scope>NUCLEOTIDE SEQUENCE [LARGE SCALE GENOMIC DNA]</scope>
    <source>
        <strain evidence="1 2">ATCC 21782</strain>
    </source>
</reference>